<keyword evidence="2" id="KW-1185">Reference proteome</keyword>
<dbReference type="HOGENOM" id="CLU_2640771_0_0_1"/>
<sequence length="77" mass="9224">MLDGNNFKYTATHLTPYDCFVKNNLNGRYFKGEVDNPQSIYWEPWYSFRSLKSVQMLIRPKSQLELKDLPRRRRPPG</sequence>
<evidence type="ECO:0000313" key="1">
    <source>
        <dbReference type="EMBL" id="EDX06205.1"/>
    </source>
</evidence>
<organism evidence="1 2">
    <name type="scientific">Drosophila simulans</name>
    <name type="common">Fruit fly</name>
    <dbReference type="NCBI Taxonomy" id="7240"/>
    <lineage>
        <taxon>Eukaryota</taxon>
        <taxon>Metazoa</taxon>
        <taxon>Ecdysozoa</taxon>
        <taxon>Arthropoda</taxon>
        <taxon>Hexapoda</taxon>
        <taxon>Insecta</taxon>
        <taxon>Pterygota</taxon>
        <taxon>Neoptera</taxon>
        <taxon>Endopterygota</taxon>
        <taxon>Diptera</taxon>
        <taxon>Brachycera</taxon>
        <taxon>Muscomorpha</taxon>
        <taxon>Ephydroidea</taxon>
        <taxon>Drosophilidae</taxon>
        <taxon>Drosophila</taxon>
        <taxon>Sophophora</taxon>
    </lineage>
</organism>
<dbReference type="OrthoDB" id="6145874at2759"/>
<protein>
    <submittedName>
        <fullName evidence="1">GD10153</fullName>
    </submittedName>
</protein>
<dbReference type="InterPro" id="IPR014716">
    <property type="entry name" value="Fibrinogen_a/b/g_C_1"/>
</dbReference>
<name>B4QG55_DROSI</name>
<gene>
    <name evidence="1" type="primary">Dsim\GD10153</name>
    <name evidence="1" type="ORF">Dsim_GD10153</name>
</gene>
<dbReference type="PhylomeDB" id="B4QG55"/>
<dbReference type="Gene3D" id="3.90.215.10">
    <property type="entry name" value="Gamma Fibrinogen, chain A, domain 1"/>
    <property type="match status" value="1"/>
</dbReference>
<dbReference type="AlphaFoldDB" id="B4QG55"/>
<dbReference type="EMBL" id="CM000362">
    <property type="protein sequence ID" value="EDX06205.1"/>
    <property type="molecule type" value="Genomic_DNA"/>
</dbReference>
<dbReference type="SUPFAM" id="SSF56496">
    <property type="entry name" value="Fibrinogen C-terminal domain-like"/>
    <property type="match status" value="1"/>
</dbReference>
<dbReference type="Proteomes" id="UP000000304">
    <property type="component" value="Chromosome 2R"/>
</dbReference>
<reference evidence="1 2" key="1">
    <citation type="journal article" date="2007" name="Nature">
        <title>Evolution of genes and genomes on the Drosophila phylogeny.</title>
        <authorList>
            <consortium name="Drosophila 12 Genomes Consortium"/>
            <person name="Clark A.G."/>
            <person name="Eisen M.B."/>
            <person name="Smith D.R."/>
            <person name="Bergman C.M."/>
            <person name="Oliver B."/>
            <person name="Markow T.A."/>
            <person name="Kaufman T.C."/>
            <person name="Kellis M."/>
            <person name="Gelbart W."/>
            <person name="Iyer V.N."/>
            <person name="Pollard D.A."/>
            <person name="Sackton T.B."/>
            <person name="Larracuente A.M."/>
            <person name="Singh N.D."/>
            <person name="Abad J.P."/>
            <person name="Abt D.N."/>
            <person name="Adryan B."/>
            <person name="Aguade M."/>
            <person name="Akashi H."/>
            <person name="Anderson W.W."/>
            <person name="Aquadro C.F."/>
            <person name="Ardell D.H."/>
            <person name="Arguello R."/>
            <person name="Artieri C.G."/>
            <person name="Barbash D.A."/>
            <person name="Barker D."/>
            <person name="Barsanti P."/>
            <person name="Batterham P."/>
            <person name="Batzoglou S."/>
            <person name="Begun D."/>
            <person name="Bhutkar A."/>
            <person name="Blanco E."/>
            <person name="Bosak S.A."/>
            <person name="Bradley R.K."/>
            <person name="Brand A.D."/>
            <person name="Brent M.R."/>
            <person name="Brooks A.N."/>
            <person name="Brown R.H."/>
            <person name="Butlin R.K."/>
            <person name="Caggese C."/>
            <person name="Calvi B.R."/>
            <person name="Bernardo de Carvalho A."/>
            <person name="Caspi A."/>
            <person name="Castrezana S."/>
            <person name="Celniker S.E."/>
            <person name="Chang J.L."/>
            <person name="Chapple C."/>
            <person name="Chatterji S."/>
            <person name="Chinwalla A."/>
            <person name="Civetta A."/>
            <person name="Clifton S.W."/>
            <person name="Comeron J.M."/>
            <person name="Costello J.C."/>
            <person name="Coyne J.A."/>
            <person name="Daub J."/>
            <person name="David R.G."/>
            <person name="Delcher A.L."/>
            <person name="Delehaunty K."/>
            <person name="Do C.B."/>
            <person name="Ebling H."/>
            <person name="Edwards K."/>
            <person name="Eickbush T."/>
            <person name="Evans J.D."/>
            <person name="Filipski A."/>
            <person name="Findeiss S."/>
            <person name="Freyhult E."/>
            <person name="Fulton L."/>
            <person name="Fulton R."/>
            <person name="Garcia A.C."/>
            <person name="Gardiner A."/>
            <person name="Garfield D.A."/>
            <person name="Garvin B.E."/>
            <person name="Gibson G."/>
            <person name="Gilbert D."/>
            <person name="Gnerre S."/>
            <person name="Godfrey J."/>
            <person name="Good R."/>
            <person name="Gotea V."/>
            <person name="Gravely B."/>
            <person name="Greenberg A.J."/>
            <person name="Griffiths-Jones S."/>
            <person name="Gross S."/>
            <person name="Guigo R."/>
            <person name="Gustafson E.A."/>
            <person name="Haerty W."/>
            <person name="Hahn M.W."/>
            <person name="Halligan D.L."/>
            <person name="Halpern A.L."/>
            <person name="Halter G.M."/>
            <person name="Han M.V."/>
            <person name="Heger A."/>
            <person name="Hillier L."/>
            <person name="Hinrichs A.S."/>
            <person name="Holmes I."/>
            <person name="Hoskins R.A."/>
            <person name="Hubisz M.J."/>
            <person name="Hultmark D."/>
            <person name="Huntley M.A."/>
            <person name="Jaffe D.B."/>
            <person name="Jagadeeshan S."/>
            <person name="Jeck W.R."/>
            <person name="Johnson J."/>
            <person name="Jones C.D."/>
            <person name="Jordan W.C."/>
            <person name="Karpen G.H."/>
            <person name="Kataoka E."/>
            <person name="Keightley P.D."/>
            <person name="Kheradpour P."/>
            <person name="Kirkness E.F."/>
            <person name="Koerich L.B."/>
            <person name="Kristiansen K."/>
            <person name="Kudrna D."/>
            <person name="Kulathinal R.J."/>
            <person name="Kumar S."/>
            <person name="Kwok R."/>
            <person name="Lander E."/>
            <person name="Langley C.H."/>
            <person name="Lapoint R."/>
            <person name="Lazzaro B.P."/>
            <person name="Lee S.J."/>
            <person name="Levesque L."/>
            <person name="Li R."/>
            <person name="Lin C.F."/>
            <person name="Lin M.F."/>
            <person name="Lindblad-Toh K."/>
            <person name="Llopart A."/>
            <person name="Long M."/>
            <person name="Low L."/>
            <person name="Lozovsky E."/>
            <person name="Lu J."/>
            <person name="Luo M."/>
            <person name="Machado C.A."/>
            <person name="Makalowski W."/>
            <person name="Marzo M."/>
            <person name="Matsuda M."/>
            <person name="Matzkin L."/>
            <person name="McAllister B."/>
            <person name="McBride C.S."/>
            <person name="McKernan B."/>
            <person name="McKernan K."/>
            <person name="Mendez-Lago M."/>
            <person name="Minx P."/>
            <person name="Mollenhauer M.U."/>
            <person name="Montooth K."/>
            <person name="Mount S.M."/>
            <person name="Mu X."/>
            <person name="Myers E."/>
            <person name="Negre B."/>
            <person name="Newfeld S."/>
            <person name="Nielsen R."/>
            <person name="Noor M.A."/>
            <person name="O'Grady P."/>
            <person name="Pachter L."/>
            <person name="Papaceit M."/>
            <person name="Parisi M.J."/>
            <person name="Parisi M."/>
            <person name="Parts L."/>
            <person name="Pedersen J.S."/>
            <person name="Pesole G."/>
            <person name="Phillippy A.M."/>
            <person name="Ponting C.P."/>
            <person name="Pop M."/>
            <person name="Porcelli D."/>
            <person name="Powell J.R."/>
            <person name="Prohaska S."/>
            <person name="Pruitt K."/>
            <person name="Puig M."/>
            <person name="Quesneville H."/>
            <person name="Ram K.R."/>
            <person name="Rand D."/>
            <person name="Rasmussen M.D."/>
            <person name="Reed L.K."/>
            <person name="Reenan R."/>
            <person name="Reily A."/>
            <person name="Remington K.A."/>
            <person name="Rieger T.T."/>
            <person name="Ritchie M.G."/>
            <person name="Robin C."/>
            <person name="Rogers Y.H."/>
            <person name="Rohde C."/>
            <person name="Rozas J."/>
            <person name="Rubenfield M.J."/>
            <person name="Ruiz A."/>
            <person name="Russo S."/>
            <person name="Salzberg S.L."/>
            <person name="Sanchez-Gracia A."/>
            <person name="Saranga D.J."/>
            <person name="Sato H."/>
            <person name="Schaeffer S.W."/>
            <person name="Schatz M.C."/>
            <person name="Schlenke T."/>
            <person name="Schwartz R."/>
            <person name="Segarra C."/>
            <person name="Singh R.S."/>
            <person name="Sirot L."/>
            <person name="Sirota M."/>
            <person name="Sisneros N.B."/>
            <person name="Smith C.D."/>
            <person name="Smith T.F."/>
            <person name="Spieth J."/>
            <person name="Stage D.E."/>
            <person name="Stark A."/>
            <person name="Stephan W."/>
            <person name="Strausberg R.L."/>
            <person name="Strempel S."/>
            <person name="Sturgill D."/>
            <person name="Sutton G."/>
            <person name="Sutton G.G."/>
            <person name="Tao W."/>
            <person name="Teichmann S."/>
            <person name="Tobari Y.N."/>
            <person name="Tomimura Y."/>
            <person name="Tsolas J.M."/>
            <person name="Valente V.L."/>
            <person name="Venter E."/>
            <person name="Venter J.C."/>
            <person name="Vicario S."/>
            <person name="Vieira F.G."/>
            <person name="Vilella A.J."/>
            <person name="Villasante A."/>
            <person name="Walenz B."/>
            <person name="Wang J."/>
            <person name="Wasserman M."/>
            <person name="Watts T."/>
            <person name="Wilson D."/>
            <person name="Wilson R.K."/>
            <person name="Wing R.A."/>
            <person name="Wolfner M.F."/>
            <person name="Wong A."/>
            <person name="Wong G.K."/>
            <person name="Wu C.I."/>
            <person name="Wu G."/>
            <person name="Yamamoto D."/>
            <person name="Yang H.P."/>
            <person name="Yang S.P."/>
            <person name="Yorke J.A."/>
            <person name="Yoshida K."/>
            <person name="Zdobnov E."/>
            <person name="Zhang P."/>
            <person name="Zhang Y."/>
            <person name="Zimin A.V."/>
            <person name="Baldwin J."/>
            <person name="Abdouelleil A."/>
            <person name="Abdulkadir J."/>
            <person name="Abebe A."/>
            <person name="Abera B."/>
            <person name="Abreu J."/>
            <person name="Acer S.C."/>
            <person name="Aftuck L."/>
            <person name="Alexander A."/>
            <person name="An P."/>
            <person name="Anderson E."/>
            <person name="Anderson S."/>
            <person name="Arachi H."/>
            <person name="Azer M."/>
            <person name="Bachantsang P."/>
            <person name="Barry A."/>
            <person name="Bayul T."/>
            <person name="Berlin A."/>
            <person name="Bessette D."/>
            <person name="Bloom T."/>
            <person name="Blye J."/>
            <person name="Boguslavskiy L."/>
            <person name="Bonnet C."/>
            <person name="Boukhgalter B."/>
            <person name="Bourzgui I."/>
            <person name="Brown A."/>
            <person name="Cahill P."/>
            <person name="Channer S."/>
            <person name="Cheshatsang Y."/>
            <person name="Chuda L."/>
            <person name="Citroen M."/>
            <person name="Collymore A."/>
            <person name="Cooke P."/>
            <person name="Costello M."/>
            <person name="D'Aco K."/>
            <person name="Daza R."/>
            <person name="De Haan G."/>
            <person name="DeGray S."/>
            <person name="DeMaso C."/>
            <person name="Dhargay N."/>
            <person name="Dooley K."/>
            <person name="Dooley E."/>
            <person name="Doricent M."/>
            <person name="Dorje P."/>
            <person name="Dorjee K."/>
            <person name="Dupes A."/>
            <person name="Elong R."/>
            <person name="Falk J."/>
            <person name="Farina A."/>
            <person name="Faro S."/>
            <person name="Ferguson D."/>
            <person name="Fisher S."/>
            <person name="Foley C.D."/>
            <person name="Franke A."/>
            <person name="Friedrich D."/>
            <person name="Gadbois L."/>
            <person name="Gearin G."/>
            <person name="Gearin C.R."/>
            <person name="Giannoukos G."/>
            <person name="Goode T."/>
            <person name="Graham J."/>
            <person name="Grandbois E."/>
            <person name="Grewal S."/>
            <person name="Gyaltsen K."/>
            <person name="Hafez N."/>
            <person name="Hagos B."/>
            <person name="Hall J."/>
            <person name="Henson C."/>
            <person name="Hollinger A."/>
            <person name="Honan T."/>
            <person name="Huard M.D."/>
            <person name="Hughes L."/>
            <person name="Hurhula B."/>
            <person name="Husby M.E."/>
            <person name="Kamat A."/>
            <person name="Kanga B."/>
            <person name="Kashin S."/>
            <person name="Khazanovich D."/>
            <person name="Kisner P."/>
            <person name="Lance K."/>
            <person name="Lara M."/>
            <person name="Lee W."/>
            <person name="Lennon N."/>
            <person name="Letendre F."/>
            <person name="LeVine R."/>
            <person name="Lipovsky A."/>
            <person name="Liu X."/>
            <person name="Liu J."/>
            <person name="Liu S."/>
            <person name="Lokyitsang T."/>
            <person name="Lokyitsang Y."/>
            <person name="Lubonja R."/>
            <person name="Lui A."/>
            <person name="MacDonald P."/>
            <person name="Magnisalis V."/>
            <person name="Maru K."/>
            <person name="Matthews C."/>
            <person name="McCusker W."/>
            <person name="McDonough S."/>
            <person name="Mehta T."/>
            <person name="Meldrim J."/>
            <person name="Meneus L."/>
            <person name="Mihai O."/>
            <person name="Mihalev A."/>
            <person name="Mihova T."/>
            <person name="Mittelman R."/>
            <person name="Mlenga V."/>
            <person name="Montmayeur A."/>
            <person name="Mulrain L."/>
            <person name="Navidi A."/>
            <person name="Naylor J."/>
            <person name="Negash T."/>
            <person name="Nguyen T."/>
            <person name="Nguyen N."/>
            <person name="Nicol R."/>
            <person name="Norbu C."/>
            <person name="Norbu N."/>
            <person name="Novod N."/>
            <person name="O'Neill B."/>
            <person name="Osman S."/>
            <person name="Markiewicz E."/>
            <person name="Oyono O.L."/>
            <person name="Patti C."/>
            <person name="Phunkhang P."/>
            <person name="Pierre F."/>
            <person name="Priest M."/>
            <person name="Raghuraman S."/>
            <person name="Rege F."/>
            <person name="Reyes R."/>
            <person name="Rise C."/>
            <person name="Rogov P."/>
            <person name="Ross K."/>
            <person name="Ryan E."/>
            <person name="Settipalli S."/>
            <person name="Shea T."/>
            <person name="Sherpa N."/>
            <person name="Shi L."/>
            <person name="Shih D."/>
            <person name="Sparrow T."/>
            <person name="Spaulding J."/>
            <person name="Stalker J."/>
            <person name="Stange-Thomann N."/>
            <person name="Stavropoulos S."/>
            <person name="Stone C."/>
            <person name="Strader C."/>
            <person name="Tesfaye S."/>
            <person name="Thomson T."/>
            <person name="Thoulutsang Y."/>
            <person name="Thoulutsang D."/>
            <person name="Topham K."/>
            <person name="Topping I."/>
            <person name="Tsamla T."/>
            <person name="Vassiliev H."/>
            <person name="Vo A."/>
            <person name="Wangchuk T."/>
            <person name="Wangdi T."/>
            <person name="Weiand M."/>
            <person name="Wilkinson J."/>
            <person name="Wilson A."/>
            <person name="Yadav S."/>
            <person name="Young G."/>
            <person name="Yu Q."/>
            <person name="Zembek L."/>
            <person name="Zhong D."/>
            <person name="Zimmer A."/>
            <person name="Zwirko Z."/>
            <person name="Jaffe D.B."/>
            <person name="Alvarez P."/>
            <person name="Brockman W."/>
            <person name="Butler J."/>
            <person name="Chin C."/>
            <person name="Gnerre S."/>
            <person name="Grabherr M."/>
            <person name="Kleber M."/>
            <person name="Mauceli E."/>
            <person name="MacCallum I."/>
        </authorList>
    </citation>
    <scope>NUCLEOTIDE SEQUENCE [LARGE SCALE GENOMIC DNA]</scope>
    <source>
        <strain evidence="2">white501</strain>
    </source>
</reference>
<evidence type="ECO:0000313" key="2">
    <source>
        <dbReference type="Proteomes" id="UP000000304"/>
    </source>
</evidence>
<proteinExistence type="predicted"/>
<accession>B4QG55</accession>
<dbReference type="InterPro" id="IPR036056">
    <property type="entry name" value="Fibrinogen-like_C"/>
</dbReference>